<proteinExistence type="predicted"/>
<keyword evidence="2" id="KW-1185">Reference proteome</keyword>
<dbReference type="Proteomes" id="UP001239462">
    <property type="component" value="Unassembled WGS sequence"/>
</dbReference>
<gene>
    <name evidence="1" type="ORF">QTN89_02525</name>
</gene>
<dbReference type="EMBL" id="JASZZN010000002">
    <property type="protein sequence ID" value="MDM4014289.1"/>
    <property type="molecule type" value="Genomic_DNA"/>
</dbReference>
<name>A0ABT7PCR1_9BACT</name>
<evidence type="ECO:0000313" key="1">
    <source>
        <dbReference type="EMBL" id="MDM4014289.1"/>
    </source>
</evidence>
<reference evidence="1 2" key="1">
    <citation type="submission" date="2023-06" db="EMBL/GenBank/DDBJ databases">
        <title>Roseiconus lacunae JC819 isolated from Gulf of Mannar region, Tamil Nadu.</title>
        <authorList>
            <person name="Pk S."/>
            <person name="Ch S."/>
            <person name="Ch V.R."/>
        </authorList>
    </citation>
    <scope>NUCLEOTIDE SEQUENCE [LARGE SCALE GENOMIC DNA]</scope>
    <source>
        <strain evidence="1 2">JC819</strain>
    </source>
</reference>
<accession>A0ABT7PCR1</accession>
<evidence type="ECO:0000313" key="2">
    <source>
        <dbReference type="Proteomes" id="UP001239462"/>
    </source>
</evidence>
<sequence length="129" mass="14375">MAKFYIWCGKTELVLNSDSAESAALAMMDRLLAPHLWVYDDPGLSERDCLEHLMLEALLHLPTEIGISEIGMGGRDAQVIPVPDTIQQWHTLMIGMQRIFTEAGLDRSVAVLAGSEWIAEATSIRRLPR</sequence>
<dbReference type="RefSeq" id="WP_149497266.1">
    <property type="nucleotide sequence ID" value="NZ_CP141221.1"/>
</dbReference>
<comment type="caution">
    <text evidence="1">The sequence shown here is derived from an EMBL/GenBank/DDBJ whole genome shotgun (WGS) entry which is preliminary data.</text>
</comment>
<protein>
    <submittedName>
        <fullName evidence="1">Uncharacterized protein</fullName>
    </submittedName>
</protein>
<organism evidence="1 2">
    <name type="scientific">Roseiconus lacunae</name>
    <dbReference type="NCBI Taxonomy" id="2605694"/>
    <lineage>
        <taxon>Bacteria</taxon>
        <taxon>Pseudomonadati</taxon>
        <taxon>Planctomycetota</taxon>
        <taxon>Planctomycetia</taxon>
        <taxon>Pirellulales</taxon>
        <taxon>Pirellulaceae</taxon>
        <taxon>Roseiconus</taxon>
    </lineage>
</organism>